<protein>
    <submittedName>
        <fullName evidence="4">Zinc-dependent alcohol dehydrogenase family protein</fullName>
    </submittedName>
</protein>
<accession>A0ABV3Q7G2</accession>
<dbReference type="CDD" id="cd05282">
    <property type="entry name" value="ETR_like"/>
    <property type="match status" value="1"/>
</dbReference>
<organism evidence="4 5">
    <name type="scientific">Jeotgalibacillus marinus</name>
    <dbReference type="NCBI Taxonomy" id="86667"/>
    <lineage>
        <taxon>Bacteria</taxon>
        <taxon>Bacillati</taxon>
        <taxon>Bacillota</taxon>
        <taxon>Bacilli</taxon>
        <taxon>Bacillales</taxon>
        <taxon>Caryophanaceae</taxon>
        <taxon>Jeotgalibacillus</taxon>
    </lineage>
</organism>
<evidence type="ECO:0000256" key="2">
    <source>
        <dbReference type="ARBA" id="ARBA00023002"/>
    </source>
</evidence>
<dbReference type="InterPro" id="IPR020843">
    <property type="entry name" value="ER"/>
</dbReference>
<keyword evidence="5" id="KW-1185">Reference proteome</keyword>
<dbReference type="Gene3D" id="3.40.50.720">
    <property type="entry name" value="NAD(P)-binding Rossmann-like Domain"/>
    <property type="match status" value="1"/>
</dbReference>
<dbReference type="SUPFAM" id="SSF51735">
    <property type="entry name" value="NAD(P)-binding Rossmann-fold domains"/>
    <property type="match status" value="1"/>
</dbReference>
<sequence>MKGKCIKYYEFGRPQDVLKSENNKVTDPVSGELLVRMITRPINPSDIIPIRGAYSHRISLPAIPGYEGVGVVEEVGPSVSQELLGKRVLPLRGEGTWQDFVKIPEQYAVPIPSFMDDFIAAQLYINPITAWVICTQQLQLTSDDVLLINAGGSSVGRIFAQLSKIIGFRLIAVTRNGLYTDDLLNLGASHVINTSQDSLIDTVLELTEGQGATAAIDSIGGLEGTKLAFCIRPNGTLLMMGLLSGIPINGTEIVKRTNIHMRLFHLRHWNKQTTLQTWQETFHDLIELIQDSKLHLSQMGAAYHLFDVQEAVKKGEFLNKGKIFLTS</sequence>
<evidence type="ECO:0000256" key="1">
    <source>
        <dbReference type="ARBA" id="ARBA00022857"/>
    </source>
</evidence>
<dbReference type="InterPro" id="IPR011032">
    <property type="entry name" value="GroES-like_sf"/>
</dbReference>
<dbReference type="Pfam" id="PF00107">
    <property type="entry name" value="ADH_zinc_N"/>
    <property type="match status" value="1"/>
</dbReference>
<dbReference type="SUPFAM" id="SSF50129">
    <property type="entry name" value="GroES-like"/>
    <property type="match status" value="1"/>
</dbReference>
<keyword evidence="1" id="KW-0521">NADP</keyword>
<proteinExistence type="predicted"/>
<dbReference type="RefSeq" id="WP_367780565.1">
    <property type="nucleotide sequence ID" value="NZ_JBFMIA010000022.1"/>
</dbReference>
<reference evidence="4 5" key="1">
    <citation type="journal article" date="1979" name="Int. J. Syst. Evol. Microbiol.">
        <title>Bacillus globisporus subsp. marinus subsp. nov.</title>
        <authorList>
            <person name="Liu H."/>
        </authorList>
    </citation>
    <scope>NUCLEOTIDE SEQUENCE [LARGE SCALE GENOMIC DNA]</scope>
    <source>
        <strain evidence="4 5">DSM 1297</strain>
    </source>
</reference>
<dbReference type="SMART" id="SM00829">
    <property type="entry name" value="PKS_ER"/>
    <property type="match status" value="1"/>
</dbReference>
<dbReference type="Pfam" id="PF08240">
    <property type="entry name" value="ADH_N"/>
    <property type="match status" value="1"/>
</dbReference>
<keyword evidence="2" id="KW-0560">Oxidoreductase</keyword>
<evidence type="ECO:0000259" key="3">
    <source>
        <dbReference type="SMART" id="SM00829"/>
    </source>
</evidence>
<dbReference type="PANTHER" id="PTHR48106:SF2">
    <property type="entry name" value="ZN2+-BINDING DEHYDROGENASE"/>
    <property type="match status" value="1"/>
</dbReference>
<dbReference type="InterPro" id="IPR013149">
    <property type="entry name" value="ADH-like_C"/>
</dbReference>
<dbReference type="EMBL" id="JBFMIA010000022">
    <property type="protein sequence ID" value="MEW9503076.1"/>
    <property type="molecule type" value="Genomic_DNA"/>
</dbReference>
<dbReference type="InterPro" id="IPR013154">
    <property type="entry name" value="ADH-like_N"/>
</dbReference>
<dbReference type="PANTHER" id="PTHR48106">
    <property type="entry name" value="QUINONE OXIDOREDUCTASE PIG3-RELATED"/>
    <property type="match status" value="1"/>
</dbReference>
<name>A0ABV3Q7G2_9BACL</name>
<dbReference type="Gene3D" id="3.90.180.10">
    <property type="entry name" value="Medium-chain alcohol dehydrogenases, catalytic domain"/>
    <property type="match status" value="1"/>
</dbReference>
<evidence type="ECO:0000313" key="5">
    <source>
        <dbReference type="Proteomes" id="UP001556040"/>
    </source>
</evidence>
<feature type="domain" description="Enoyl reductase (ER)" evidence="3">
    <location>
        <begin position="12"/>
        <end position="325"/>
    </location>
</feature>
<evidence type="ECO:0000313" key="4">
    <source>
        <dbReference type="EMBL" id="MEW9503076.1"/>
    </source>
</evidence>
<comment type="caution">
    <text evidence="4">The sequence shown here is derived from an EMBL/GenBank/DDBJ whole genome shotgun (WGS) entry which is preliminary data.</text>
</comment>
<dbReference type="Proteomes" id="UP001556040">
    <property type="component" value="Unassembled WGS sequence"/>
</dbReference>
<dbReference type="InterPro" id="IPR036291">
    <property type="entry name" value="NAD(P)-bd_dom_sf"/>
</dbReference>
<gene>
    <name evidence="4" type="ORF">AB1471_14910</name>
</gene>